<comment type="caution">
    <text evidence="1">The sequence shown here is derived from an EMBL/GenBank/DDBJ whole genome shotgun (WGS) entry which is preliminary data.</text>
</comment>
<evidence type="ECO:0000313" key="1">
    <source>
        <dbReference type="EMBL" id="CAI2179830.1"/>
    </source>
</evidence>
<dbReference type="AlphaFoldDB" id="A0A9W4SUR7"/>
<sequence length="82" mass="9683">VKKKCSQDAAKFENYWHGIIQEHKRLELSIYEAEKDHIYFVLAELMGAKIGWGNTNNRQSRGNEIEVKWNPIRCKNKLQSHL</sequence>
<dbReference type="EMBL" id="CAMKVN010002153">
    <property type="protein sequence ID" value="CAI2179830.1"/>
    <property type="molecule type" value="Genomic_DNA"/>
</dbReference>
<feature type="non-terminal residue" evidence="1">
    <location>
        <position position="1"/>
    </location>
</feature>
<evidence type="ECO:0000313" key="2">
    <source>
        <dbReference type="Proteomes" id="UP001153678"/>
    </source>
</evidence>
<reference evidence="1" key="1">
    <citation type="submission" date="2022-08" db="EMBL/GenBank/DDBJ databases">
        <authorList>
            <person name="Kallberg Y."/>
            <person name="Tangrot J."/>
            <person name="Rosling A."/>
        </authorList>
    </citation>
    <scope>NUCLEOTIDE SEQUENCE</scope>
    <source>
        <strain evidence="1">Wild A</strain>
    </source>
</reference>
<accession>A0A9W4SUR7</accession>
<dbReference type="Proteomes" id="UP001153678">
    <property type="component" value="Unassembled WGS sequence"/>
</dbReference>
<keyword evidence="2" id="KW-1185">Reference proteome</keyword>
<name>A0A9W4SUR7_9GLOM</name>
<gene>
    <name evidence="1" type="ORF">FWILDA_LOCUS9283</name>
</gene>
<proteinExistence type="predicted"/>
<organism evidence="1 2">
    <name type="scientific">Funneliformis geosporum</name>
    <dbReference type="NCBI Taxonomy" id="1117311"/>
    <lineage>
        <taxon>Eukaryota</taxon>
        <taxon>Fungi</taxon>
        <taxon>Fungi incertae sedis</taxon>
        <taxon>Mucoromycota</taxon>
        <taxon>Glomeromycotina</taxon>
        <taxon>Glomeromycetes</taxon>
        <taxon>Glomerales</taxon>
        <taxon>Glomeraceae</taxon>
        <taxon>Funneliformis</taxon>
    </lineage>
</organism>
<protein>
    <submittedName>
        <fullName evidence="1">18210_t:CDS:1</fullName>
    </submittedName>
</protein>